<dbReference type="SUPFAM" id="SSF52309">
    <property type="entry name" value="N-(deoxy)ribosyltransferase-like"/>
    <property type="match status" value="1"/>
</dbReference>
<proteinExistence type="predicted"/>
<evidence type="ECO:0008006" key="3">
    <source>
        <dbReference type="Google" id="ProtNLM"/>
    </source>
</evidence>
<sequence>MYIMIAGPYTSGSKNREKWKQNHKKMNKVAYEVHLKGHIPVIGVNVALPIIETVGFDKFEELMMPISLAMAHKCDAVLRIGGASIGADQEVEIFKGKGLPVYYNIDQISLEKV</sequence>
<evidence type="ECO:0000313" key="2">
    <source>
        <dbReference type="Proteomes" id="UP000326509"/>
    </source>
</evidence>
<name>A0A5J4ITD5_9FLAO</name>
<reference evidence="1 2" key="1">
    <citation type="submission" date="2019-08" db="EMBL/GenBank/DDBJ databases">
        <title>Draft genome sequence of Ulvibacter marinus type strain NBRC 109484.</title>
        <authorList>
            <person name="Kawano K."/>
            <person name="Ushijima N."/>
            <person name="Kihara M."/>
            <person name="Itoh H."/>
        </authorList>
    </citation>
    <scope>NUCLEOTIDE SEQUENCE [LARGE SCALE GENOMIC DNA]</scope>
    <source>
        <strain evidence="1 2">NBRC 109484</strain>
    </source>
</reference>
<dbReference type="Proteomes" id="UP000326509">
    <property type="component" value="Unassembled WGS sequence"/>
</dbReference>
<dbReference type="RefSeq" id="WP_151672009.1">
    <property type="nucleotide sequence ID" value="NZ_BKCG01000001.1"/>
</dbReference>
<accession>A0A5J4ITD5</accession>
<dbReference type="EMBL" id="BKCG01000001">
    <property type="protein sequence ID" value="GER57904.1"/>
    <property type="molecule type" value="Genomic_DNA"/>
</dbReference>
<protein>
    <recommendedName>
        <fullName evidence="3">DUF4406 domain-containing protein</fullName>
    </recommendedName>
</protein>
<dbReference type="AlphaFoldDB" id="A0A5J4ITD5"/>
<dbReference type="Gene3D" id="3.40.50.10400">
    <property type="entry name" value="Hypothetical protein PA1492"/>
    <property type="match status" value="1"/>
</dbReference>
<comment type="caution">
    <text evidence="1">The sequence shown here is derived from an EMBL/GenBank/DDBJ whole genome shotgun (WGS) entry which is preliminary data.</text>
</comment>
<gene>
    <name evidence="1" type="ORF">ULMA_00120</name>
</gene>
<evidence type="ECO:0000313" key="1">
    <source>
        <dbReference type="EMBL" id="GER57904.1"/>
    </source>
</evidence>
<keyword evidence="2" id="KW-1185">Reference proteome</keyword>
<dbReference type="OrthoDB" id="9796022at2"/>
<organism evidence="1 2">
    <name type="scientific">Patiriisocius marinus</name>
    <dbReference type="NCBI Taxonomy" id="1397112"/>
    <lineage>
        <taxon>Bacteria</taxon>
        <taxon>Pseudomonadati</taxon>
        <taxon>Bacteroidota</taxon>
        <taxon>Flavobacteriia</taxon>
        <taxon>Flavobacteriales</taxon>
        <taxon>Flavobacteriaceae</taxon>
        <taxon>Patiriisocius</taxon>
    </lineage>
</organism>